<evidence type="ECO:0000256" key="1">
    <source>
        <dbReference type="ARBA" id="ARBA00004141"/>
    </source>
</evidence>
<reference evidence="8" key="1">
    <citation type="submission" date="2022-10" db="EMBL/GenBank/DDBJ databases">
        <title>Culturing micro-colonial fungi from biological soil crusts in the Mojave desert and describing Neophaeococcomyces mojavensis, and introducing the new genera and species Taxawa tesnikishii.</title>
        <authorList>
            <person name="Kurbessoian T."/>
            <person name="Stajich J.E."/>
        </authorList>
    </citation>
    <scope>NUCLEOTIDE SEQUENCE</scope>
    <source>
        <strain evidence="8">TK_41</strain>
    </source>
</reference>
<dbReference type="GO" id="GO:0030258">
    <property type="term" value="P:lipid modification"/>
    <property type="evidence" value="ECO:0007669"/>
    <property type="project" value="TreeGrafter"/>
</dbReference>
<keyword evidence="3" id="KW-0812">Transmembrane</keyword>
<dbReference type="PANTHER" id="PTHR13906">
    <property type="entry name" value="PORCUPINE"/>
    <property type="match status" value="1"/>
</dbReference>
<evidence type="ECO:0000313" key="9">
    <source>
        <dbReference type="Proteomes" id="UP001172673"/>
    </source>
</evidence>
<proteinExistence type="predicted"/>
<evidence type="ECO:0000256" key="7">
    <source>
        <dbReference type="SAM" id="MobiDB-lite"/>
    </source>
</evidence>
<organism evidence="8 9">
    <name type="scientific">Cladophialophora chaetospira</name>
    <dbReference type="NCBI Taxonomy" id="386627"/>
    <lineage>
        <taxon>Eukaryota</taxon>
        <taxon>Fungi</taxon>
        <taxon>Dikarya</taxon>
        <taxon>Ascomycota</taxon>
        <taxon>Pezizomycotina</taxon>
        <taxon>Eurotiomycetes</taxon>
        <taxon>Chaetothyriomycetidae</taxon>
        <taxon>Chaetothyriales</taxon>
        <taxon>Herpotrichiellaceae</taxon>
        <taxon>Cladophialophora</taxon>
    </lineage>
</organism>
<feature type="region of interest" description="Disordered" evidence="7">
    <location>
        <begin position="152"/>
        <end position="174"/>
    </location>
</feature>
<keyword evidence="5" id="KW-0472">Membrane</keyword>
<evidence type="ECO:0000256" key="6">
    <source>
        <dbReference type="ARBA" id="ARBA00023315"/>
    </source>
</evidence>
<keyword evidence="2" id="KW-0808">Transferase</keyword>
<comment type="subcellular location">
    <subcellularLocation>
        <location evidence="1">Membrane</location>
        <topology evidence="1">Multi-pass membrane protein</topology>
    </subcellularLocation>
</comment>
<dbReference type="Proteomes" id="UP001172673">
    <property type="component" value="Unassembled WGS sequence"/>
</dbReference>
<accession>A0AA39CJI5</accession>
<evidence type="ECO:0000313" key="8">
    <source>
        <dbReference type="EMBL" id="KAJ9610273.1"/>
    </source>
</evidence>
<gene>
    <name evidence="8" type="primary">ale1_1</name>
    <name evidence="8" type="ORF">H2200_005050</name>
</gene>
<name>A0AA39CJI5_9EURO</name>
<dbReference type="GO" id="GO:0003841">
    <property type="term" value="F:1-acylglycerol-3-phosphate O-acyltransferase activity"/>
    <property type="evidence" value="ECO:0007669"/>
    <property type="project" value="TreeGrafter"/>
</dbReference>
<dbReference type="GO" id="GO:0005783">
    <property type="term" value="C:endoplasmic reticulum"/>
    <property type="evidence" value="ECO:0007669"/>
    <property type="project" value="TreeGrafter"/>
</dbReference>
<dbReference type="EMBL" id="JAPDRK010000007">
    <property type="protein sequence ID" value="KAJ9610273.1"/>
    <property type="molecule type" value="Genomic_DNA"/>
</dbReference>
<evidence type="ECO:0000256" key="3">
    <source>
        <dbReference type="ARBA" id="ARBA00022692"/>
    </source>
</evidence>
<dbReference type="AlphaFoldDB" id="A0AA39CJI5"/>
<sequence>MFRVSIAYLNYVFDDPRVLAFLLSSVLATYYLAKHIPGDYMPWTGMVFSMTMLAISRTNYIMNNIDYVIFNPNLTQPQMMLTMKLVSFCWNVRDGRQSSDRTSQVQKDRAVRTMPGLLEFTSYALFFPGLFSEPFLDFVEFQRYMTGANRVGDKGFPQGSPTDARAPSTLPKQWHPPGPTLIALRKGAQGLLLVALFHVLTKRYTVNILLDPNVTKTYNLPSRMLILHIILLTTRIRAYGIWALSEGICIATGLGYTGVDPLTRQPLFEIIENADFWGVEFSNCPKQYLRSWNTTVASWLRHYVYERINATRNKSGFAARTATLAFSALWHGFEPGFYVSFMGVSVLQCAISGMSGFHSQDLMVNEADKVITDLRKLMQNNHFAFASRKHSSSFRNTTTVLRHCLWAVMSWLLCQSLLDYALVPFLAGSLTNILKVWSSLSFYGTAVVVAVLLSTRGSHLLKASLSARELRSRSLSNRLSLVEKKLKVLVKWAGKQLDGTLTNGKRFEM</sequence>
<dbReference type="PANTHER" id="PTHR13906:SF4">
    <property type="entry name" value="LYSOPHOSPHOLIPID ACYLTRANSFERASE 6"/>
    <property type="match status" value="1"/>
</dbReference>
<dbReference type="Pfam" id="PF03062">
    <property type="entry name" value="MBOAT"/>
    <property type="match status" value="1"/>
</dbReference>
<keyword evidence="6 8" id="KW-0012">Acyltransferase</keyword>
<dbReference type="GO" id="GO:0047184">
    <property type="term" value="F:1-acylglycerophosphocholine O-acyltransferase activity"/>
    <property type="evidence" value="ECO:0007669"/>
    <property type="project" value="TreeGrafter"/>
</dbReference>
<protein>
    <submittedName>
        <fullName evidence="8">Lysophospholipid acyltransferase</fullName>
    </submittedName>
</protein>
<dbReference type="InterPro" id="IPR004299">
    <property type="entry name" value="MBOAT_fam"/>
</dbReference>
<evidence type="ECO:0000256" key="4">
    <source>
        <dbReference type="ARBA" id="ARBA00022989"/>
    </source>
</evidence>
<comment type="caution">
    <text evidence="8">The sequence shown here is derived from an EMBL/GenBank/DDBJ whole genome shotgun (WGS) entry which is preliminary data.</text>
</comment>
<dbReference type="InterPro" id="IPR049941">
    <property type="entry name" value="LPLAT_7/PORCN-like"/>
</dbReference>
<keyword evidence="9" id="KW-1185">Reference proteome</keyword>
<dbReference type="GO" id="GO:0046474">
    <property type="term" value="P:glycerophospholipid biosynthetic process"/>
    <property type="evidence" value="ECO:0007669"/>
    <property type="project" value="TreeGrafter"/>
</dbReference>
<evidence type="ECO:0000256" key="2">
    <source>
        <dbReference type="ARBA" id="ARBA00022679"/>
    </source>
</evidence>
<dbReference type="GO" id="GO:0016020">
    <property type="term" value="C:membrane"/>
    <property type="evidence" value="ECO:0007669"/>
    <property type="project" value="UniProtKB-SubCell"/>
</dbReference>
<evidence type="ECO:0000256" key="5">
    <source>
        <dbReference type="ARBA" id="ARBA00023136"/>
    </source>
</evidence>
<keyword evidence="4" id="KW-1133">Transmembrane helix</keyword>